<dbReference type="EMBL" id="KC292026">
    <property type="protein sequence ID" value="AGM11550.1"/>
    <property type="molecule type" value="Genomic_DNA"/>
</dbReference>
<dbReference type="RefSeq" id="YP_008059428.1">
    <property type="nucleotide sequence ID" value="NC_021328.1"/>
</dbReference>
<name>R4T9E9_9CAUD</name>
<dbReference type="Proteomes" id="UP000202786">
    <property type="component" value="Segment"/>
</dbReference>
<protein>
    <submittedName>
        <fullName evidence="1">Uncharacterized protein</fullName>
    </submittedName>
</protein>
<accession>R4T9E9</accession>
<proteinExistence type="predicted"/>
<reference evidence="1 2" key="1">
    <citation type="submission" date="2012-12" db="EMBL/GenBank/DDBJ databases">
        <authorList>
            <person name="Sencilo A."/>
            <person name="Jacobs-Sera D."/>
            <person name="Russell D.A."/>
            <person name="Ko C."/>
            <person name="Atanasova N."/>
            <person name="Osterlund E."/>
            <person name="Oksanen H.M."/>
            <person name="Bamford D.H."/>
            <person name="Hatfull G.F."/>
            <person name="Roine E."/>
            <person name="Hendrix R.W."/>
        </authorList>
    </citation>
    <scope>NUCLEOTIDE SEQUENCE [LARGE SCALE GENOMIC DNA]</scope>
</reference>
<sequence length="86" mass="9907">MDTRRLHRIRHRNTYTTTTGSMSMNFEIFQSTTEREPRAGNPRVPAYVTYVEITASGRHLGVDSVIDSDEVWSRVTNEYGETVLIE</sequence>
<evidence type="ECO:0000313" key="2">
    <source>
        <dbReference type="Proteomes" id="UP000202786"/>
    </source>
</evidence>
<gene>
    <name evidence="1" type="primary">253</name>
    <name evidence="1" type="ORF">HGTV1_253</name>
</gene>
<organism evidence="1 2">
    <name type="scientific">Halogranum tailed virus 1</name>
    <dbReference type="NCBI Taxonomy" id="1273749"/>
    <lineage>
        <taxon>Viruses</taxon>
        <taxon>Duplodnaviria</taxon>
        <taxon>Heunggongvirae</taxon>
        <taxon>Uroviricota</taxon>
        <taxon>Caudoviricetes</taxon>
        <taxon>Thumleimavirales</taxon>
        <taxon>Halomagnusviridae</taxon>
        <taxon>Hagravirus</taxon>
        <taxon>Hagravirus capitaneum</taxon>
        <taxon>Hagravirus HGTV1</taxon>
    </lineage>
</organism>
<keyword evidence="2" id="KW-1185">Reference proteome</keyword>
<dbReference type="KEGG" id="vg:16194013"/>
<dbReference type="GeneID" id="16194013"/>
<evidence type="ECO:0000313" key="1">
    <source>
        <dbReference type="EMBL" id="AGM11550.1"/>
    </source>
</evidence>